<accession>A0A433RR06</accession>
<evidence type="ECO:0000256" key="6">
    <source>
        <dbReference type="SAM" id="Phobius"/>
    </source>
</evidence>
<feature type="chain" id="PRO_5019112780" evidence="7">
    <location>
        <begin position="32"/>
        <end position="584"/>
    </location>
</feature>
<evidence type="ECO:0000313" key="9">
    <source>
        <dbReference type="Proteomes" id="UP000288623"/>
    </source>
</evidence>
<dbReference type="Pfam" id="PF03239">
    <property type="entry name" value="FTR1"/>
    <property type="match status" value="1"/>
</dbReference>
<comment type="similarity">
    <text evidence="2">Belongs to the oxidase-dependent Fe transporter (OFeT) (TC 9.A.10.1) family.</text>
</comment>
<dbReference type="RefSeq" id="WP_126991454.1">
    <property type="nucleotide sequence ID" value="NZ_JTFC01000039.1"/>
</dbReference>
<keyword evidence="5 6" id="KW-0472">Membrane</keyword>
<dbReference type="PANTHER" id="PTHR31632">
    <property type="entry name" value="IRON TRANSPORTER FTH1"/>
    <property type="match status" value="1"/>
</dbReference>
<feature type="signal peptide" evidence="7">
    <location>
        <begin position="1"/>
        <end position="31"/>
    </location>
</feature>
<feature type="transmembrane region" description="Helical" evidence="6">
    <location>
        <begin position="547"/>
        <end position="576"/>
    </location>
</feature>
<keyword evidence="7" id="KW-0732">Signal</keyword>
<feature type="transmembrane region" description="Helical" evidence="6">
    <location>
        <begin position="399"/>
        <end position="418"/>
    </location>
</feature>
<evidence type="ECO:0000256" key="3">
    <source>
        <dbReference type="ARBA" id="ARBA00022692"/>
    </source>
</evidence>
<name>A0A433RR06_9BACL</name>
<dbReference type="GO" id="GO:0015093">
    <property type="term" value="F:ferrous iron transmembrane transporter activity"/>
    <property type="evidence" value="ECO:0007669"/>
    <property type="project" value="TreeGrafter"/>
</dbReference>
<sequence length="584" mass="64918">MKHFLTRSSQFMIIALLVMLTILRPMPQALAADSSSYSGLYISISDAIMDIRNGEGNDAEKALKEFDQAWQQKEVADDHAAEKKAVDAAYDKAFSEKDKDARLAALTELSKALTTLEKAENPVDEKKERKQFMTTITPALTNLEKAINSGDLDKINEQYKTFNSFWNLKEKPVREFDMGAYGQIETQMSFIRMELANDKPNVESLKDTFKTLKQSITDFGDNKKVGAVKKGYTLQTLVDLIDDATGSIDDAEYEKASASVKKFITTWPNVESDISTRNGSLYTSIESDMPIIASNLLKDASDKDKLKKQLTDFKKEIQLLQDDDGYTFWDSALILLREGLEAILIIMALVAFLKKSEQTHMTKYIYYGAAGGIGVSAVMAIFMSVFFNSDSMNSSRELIEGYVGLIAAAMMIGVGVWLHSKSNIKAWNAYIAKQMNHAMSRGSVWAMALISFLSVFREGAETLIFYAGIAPKMETSQFAFGIVIAIVILAIVAFLIVKVSARIPIHRFFAVATILIYLLAFKIIGVSTHKLQLMGDIPTNVVDNLPVIASIGFYPTVETMIGQGILVVLIIATIIWKRRNEKNA</sequence>
<keyword evidence="3 6" id="KW-0812">Transmembrane</keyword>
<gene>
    <name evidence="8" type="ORF">QI30_15195</name>
</gene>
<dbReference type="OrthoDB" id="8215804at2"/>
<dbReference type="Proteomes" id="UP000288623">
    <property type="component" value="Unassembled WGS sequence"/>
</dbReference>
<dbReference type="AlphaFoldDB" id="A0A433RR06"/>
<dbReference type="InterPro" id="IPR004923">
    <property type="entry name" value="FTR1/Fip1/EfeU"/>
</dbReference>
<feature type="transmembrane region" description="Helical" evidence="6">
    <location>
        <begin position="365"/>
        <end position="387"/>
    </location>
</feature>
<dbReference type="PANTHER" id="PTHR31632:SF2">
    <property type="entry name" value="PLASMA MEMBRANE IRON PERMEASE"/>
    <property type="match status" value="1"/>
</dbReference>
<feature type="transmembrane region" description="Helical" evidence="6">
    <location>
        <begin position="438"/>
        <end position="456"/>
    </location>
</feature>
<evidence type="ECO:0000256" key="2">
    <source>
        <dbReference type="ARBA" id="ARBA00008333"/>
    </source>
</evidence>
<keyword evidence="4 6" id="KW-1133">Transmembrane helix</keyword>
<keyword evidence="9" id="KW-1185">Reference proteome</keyword>
<dbReference type="GO" id="GO:0033573">
    <property type="term" value="C:high-affinity iron permease complex"/>
    <property type="evidence" value="ECO:0007669"/>
    <property type="project" value="InterPro"/>
</dbReference>
<organism evidence="8 9">
    <name type="scientific">Candidatus Kurthia intestinigallinarum</name>
    <dbReference type="NCBI Taxonomy" id="1562256"/>
    <lineage>
        <taxon>Bacteria</taxon>
        <taxon>Bacillati</taxon>
        <taxon>Bacillota</taxon>
        <taxon>Bacilli</taxon>
        <taxon>Bacillales</taxon>
        <taxon>Caryophanaceae</taxon>
        <taxon>Kurthia</taxon>
    </lineage>
</organism>
<feature type="transmembrane region" description="Helical" evidence="6">
    <location>
        <begin position="476"/>
        <end position="496"/>
    </location>
</feature>
<evidence type="ECO:0000256" key="5">
    <source>
        <dbReference type="ARBA" id="ARBA00023136"/>
    </source>
</evidence>
<feature type="transmembrane region" description="Helical" evidence="6">
    <location>
        <begin position="334"/>
        <end position="353"/>
    </location>
</feature>
<feature type="transmembrane region" description="Helical" evidence="6">
    <location>
        <begin position="508"/>
        <end position="527"/>
    </location>
</feature>
<proteinExistence type="inferred from homology"/>
<evidence type="ECO:0000313" key="8">
    <source>
        <dbReference type="EMBL" id="RUS53198.1"/>
    </source>
</evidence>
<evidence type="ECO:0000256" key="1">
    <source>
        <dbReference type="ARBA" id="ARBA00004141"/>
    </source>
</evidence>
<evidence type="ECO:0000256" key="7">
    <source>
        <dbReference type="SAM" id="SignalP"/>
    </source>
</evidence>
<dbReference type="EMBL" id="JTFC01000039">
    <property type="protein sequence ID" value="RUS53198.1"/>
    <property type="molecule type" value="Genomic_DNA"/>
</dbReference>
<reference evidence="8 9" key="1">
    <citation type="submission" date="2014-11" db="EMBL/GenBank/DDBJ databases">
        <title>Genome sequence and analysis of novel Kurthia sp.</title>
        <authorList>
            <person name="Lawson J.N."/>
            <person name="Gonzalez J.E."/>
            <person name="Rinauldi L."/>
            <person name="Xuan Z."/>
            <person name="Firman A."/>
            <person name="Shaddox L."/>
            <person name="Trudeau A."/>
            <person name="Shah S."/>
            <person name="Reiman D."/>
        </authorList>
    </citation>
    <scope>NUCLEOTIDE SEQUENCE [LARGE SCALE GENOMIC DNA]</scope>
    <source>
        <strain evidence="8 9">3B1D</strain>
    </source>
</reference>
<protein>
    <submittedName>
        <fullName evidence="8">Transporter</fullName>
    </submittedName>
</protein>
<comment type="subcellular location">
    <subcellularLocation>
        <location evidence="1">Membrane</location>
        <topology evidence="1">Multi-pass membrane protein</topology>
    </subcellularLocation>
</comment>
<evidence type="ECO:0000256" key="4">
    <source>
        <dbReference type="ARBA" id="ARBA00022989"/>
    </source>
</evidence>
<comment type="caution">
    <text evidence="8">The sequence shown here is derived from an EMBL/GenBank/DDBJ whole genome shotgun (WGS) entry which is preliminary data.</text>
</comment>